<name>A0A383D9M8_9ZZZZ</name>
<accession>A0A383D9M8</accession>
<sequence length="78" mass="8711">MYLEAIEEVYGNANKVVIDSEGDGNLLYLPLDQLMRNSNRSAAGSQTNRASDAQTSEVVANPERGSSEDRERNRRQPR</sequence>
<feature type="compositionally biased region" description="Basic and acidic residues" evidence="1">
    <location>
        <begin position="65"/>
        <end position="78"/>
    </location>
</feature>
<feature type="compositionally biased region" description="Polar residues" evidence="1">
    <location>
        <begin position="38"/>
        <end position="58"/>
    </location>
</feature>
<protein>
    <submittedName>
        <fullName evidence="2">Uncharacterized protein</fullName>
    </submittedName>
</protein>
<dbReference type="EMBL" id="UINC01215389">
    <property type="protein sequence ID" value="SVE41044.1"/>
    <property type="molecule type" value="Genomic_DNA"/>
</dbReference>
<gene>
    <name evidence="2" type="ORF">METZ01_LOCUS493898</name>
</gene>
<dbReference type="AlphaFoldDB" id="A0A383D9M8"/>
<feature type="region of interest" description="Disordered" evidence="1">
    <location>
        <begin position="38"/>
        <end position="78"/>
    </location>
</feature>
<organism evidence="2">
    <name type="scientific">marine metagenome</name>
    <dbReference type="NCBI Taxonomy" id="408172"/>
    <lineage>
        <taxon>unclassified sequences</taxon>
        <taxon>metagenomes</taxon>
        <taxon>ecological metagenomes</taxon>
    </lineage>
</organism>
<evidence type="ECO:0000313" key="2">
    <source>
        <dbReference type="EMBL" id="SVE41044.1"/>
    </source>
</evidence>
<evidence type="ECO:0000256" key="1">
    <source>
        <dbReference type="SAM" id="MobiDB-lite"/>
    </source>
</evidence>
<proteinExistence type="predicted"/>
<reference evidence="2" key="1">
    <citation type="submission" date="2018-05" db="EMBL/GenBank/DDBJ databases">
        <authorList>
            <person name="Lanie J.A."/>
            <person name="Ng W.-L."/>
            <person name="Kazmierczak K.M."/>
            <person name="Andrzejewski T.M."/>
            <person name="Davidsen T.M."/>
            <person name="Wayne K.J."/>
            <person name="Tettelin H."/>
            <person name="Glass J.I."/>
            <person name="Rusch D."/>
            <person name="Podicherti R."/>
            <person name="Tsui H.-C.T."/>
            <person name="Winkler M.E."/>
        </authorList>
    </citation>
    <scope>NUCLEOTIDE SEQUENCE</scope>
</reference>